<dbReference type="GO" id="GO:0000166">
    <property type="term" value="F:nucleotide binding"/>
    <property type="evidence" value="ECO:0007669"/>
    <property type="project" value="UniProtKB-KW"/>
</dbReference>
<dbReference type="GO" id="GO:0003723">
    <property type="term" value="F:RNA binding"/>
    <property type="evidence" value="ECO:0007669"/>
    <property type="project" value="InterPro"/>
</dbReference>
<keyword evidence="1" id="KW-0808">Transferase</keyword>
<dbReference type="CDD" id="cd05398">
    <property type="entry name" value="NT_ClassII-CCAase"/>
    <property type="match status" value="1"/>
</dbReference>
<evidence type="ECO:0008006" key="7">
    <source>
        <dbReference type="Google" id="ProtNLM"/>
    </source>
</evidence>
<sequence>MAQPLIIPRNEHSLSRKNIDADALKVLRRLSKFDHIAYLVGGSVRDLLLGRNPKDFDVGTSAHPHQIKQLFRNCWIIGRRFRLAHVKFGQKTIEVATFRRLVTPGSERDPDTEPVSAGTSTQAKQDQLRNRIIRRDNTFGTPEEDAFRRDFTVNALFYDIATSGLIDYVGGLKDLDSRLIRCIGDPNVRFLEDPVRMVRAVAFAARLDFRIDKLVLDAITKHREEIRHSAPARMLEELYKILRNGSAERTFRSLARVNLLKYISPELHKHQNDHLWQSLRALDTYRARFQAAPDTLTNSILLGSLIVPSGLLPRRARPSDTVAPLTLGALPIARGQVDKVQQIISVQARLLDPELPQHLQRALLNRKILPEALGWMEIQNHTPDALKHWRALMASNRTQTSPKGVRRRRPRRHQRRGRGKTRPST</sequence>
<dbReference type="Pfam" id="PF12627">
    <property type="entry name" value="PolyA_pol_RNAbd"/>
    <property type="match status" value="1"/>
</dbReference>
<dbReference type="Gene3D" id="3.30.460.10">
    <property type="entry name" value="Beta Polymerase, domain 2"/>
    <property type="match status" value="1"/>
</dbReference>
<proteinExistence type="predicted"/>
<dbReference type="GO" id="GO:1990817">
    <property type="term" value="F:poly(A) RNA polymerase activity"/>
    <property type="evidence" value="ECO:0007669"/>
    <property type="project" value="InterPro"/>
</dbReference>
<dbReference type="PANTHER" id="PTHR43051">
    <property type="entry name" value="POLYNUCLEOTIDE ADENYLYLTRANSFERASE FAMILY PROTEIN"/>
    <property type="match status" value="1"/>
</dbReference>
<evidence type="ECO:0000256" key="2">
    <source>
        <dbReference type="ARBA" id="ARBA00022741"/>
    </source>
</evidence>
<dbReference type="NCBIfam" id="TIGR01942">
    <property type="entry name" value="pcnB"/>
    <property type="match status" value="1"/>
</dbReference>
<feature type="domain" description="tRNA nucleotidyltransferase/poly(A) polymerase RNA and SrmB- binding" evidence="5">
    <location>
        <begin position="208"/>
        <end position="269"/>
    </location>
</feature>
<keyword evidence="2" id="KW-0547">Nucleotide-binding</keyword>
<feature type="domain" description="Poly A polymerase head" evidence="4">
    <location>
        <begin position="37"/>
        <end position="181"/>
    </location>
</feature>
<gene>
    <name evidence="6" type="ORF">METZ01_LOCUS20696</name>
</gene>
<dbReference type="InterPro" id="IPR002646">
    <property type="entry name" value="PolA_pol_head_dom"/>
</dbReference>
<evidence type="ECO:0000313" key="6">
    <source>
        <dbReference type="EMBL" id="SUZ67842.1"/>
    </source>
</evidence>
<dbReference type="Gene3D" id="1.10.3090.10">
    <property type="entry name" value="cca-adding enzyme, domain 2"/>
    <property type="match status" value="1"/>
</dbReference>
<dbReference type="InterPro" id="IPR052191">
    <property type="entry name" value="tRNA_ntf/polyA_polymerase_I"/>
</dbReference>
<organism evidence="6">
    <name type="scientific">marine metagenome</name>
    <dbReference type="NCBI Taxonomy" id="408172"/>
    <lineage>
        <taxon>unclassified sequences</taxon>
        <taxon>metagenomes</taxon>
        <taxon>ecological metagenomes</taxon>
    </lineage>
</organism>
<dbReference type="AlphaFoldDB" id="A0A381PLD6"/>
<protein>
    <recommendedName>
        <fullName evidence="7">Poly A polymerase head domain-containing protein</fullName>
    </recommendedName>
</protein>
<dbReference type="EMBL" id="UINC01001023">
    <property type="protein sequence ID" value="SUZ67842.1"/>
    <property type="molecule type" value="Genomic_DNA"/>
</dbReference>
<dbReference type="SUPFAM" id="SSF81891">
    <property type="entry name" value="Poly A polymerase C-terminal region-like"/>
    <property type="match status" value="1"/>
</dbReference>
<reference evidence="6" key="1">
    <citation type="submission" date="2018-05" db="EMBL/GenBank/DDBJ databases">
        <authorList>
            <person name="Lanie J.A."/>
            <person name="Ng W.-L."/>
            <person name="Kazmierczak K.M."/>
            <person name="Andrzejewski T.M."/>
            <person name="Davidsen T.M."/>
            <person name="Wayne K.J."/>
            <person name="Tettelin H."/>
            <person name="Glass J.I."/>
            <person name="Rusch D."/>
            <person name="Podicherti R."/>
            <person name="Tsui H.-C.T."/>
            <person name="Winkler M.E."/>
        </authorList>
    </citation>
    <scope>NUCLEOTIDE SEQUENCE</scope>
</reference>
<evidence type="ECO:0000259" key="4">
    <source>
        <dbReference type="Pfam" id="PF01743"/>
    </source>
</evidence>
<dbReference type="Pfam" id="PF01743">
    <property type="entry name" value="PolyA_pol"/>
    <property type="match status" value="1"/>
</dbReference>
<dbReference type="SUPFAM" id="SSF81301">
    <property type="entry name" value="Nucleotidyltransferase"/>
    <property type="match status" value="1"/>
</dbReference>
<feature type="compositionally biased region" description="Basic residues" evidence="3">
    <location>
        <begin position="404"/>
        <end position="425"/>
    </location>
</feature>
<name>A0A381PLD6_9ZZZZ</name>
<feature type="region of interest" description="Disordered" evidence="3">
    <location>
        <begin position="104"/>
        <end position="126"/>
    </location>
</feature>
<dbReference type="InterPro" id="IPR010206">
    <property type="entry name" value="PolA_pol_I"/>
</dbReference>
<evidence type="ECO:0000256" key="1">
    <source>
        <dbReference type="ARBA" id="ARBA00022679"/>
    </source>
</evidence>
<feature type="region of interest" description="Disordered" evidence="3">
    <location>
        <begin position="395"/>
        <end position="425"/>
    </location>
</feature>
<evidence type="ECO:0000256" key="3">
    <source>
        <dbReference type="SAM" id="MobiDB-lite"/>
    </source>
</evidence>
<dbReference type="InterPro" id="IPR043519">
    <property type="entry name" value="NT_sf"/>
</dbReference>
<dbReference type="GO" id="GO:0043633">
    <property type="term" value="P:polyadenylation-dependent RNA catabolic process"/>
    <property type="evidence" value="ECO:0007669"/>
    <property type="project" value="InterPro"/>
</dbReference>
<evidence type="ECO:0000259" key="5">
    <source>
        <dbReference type="Pfam" id="PF12627"/>
    </source>
</evidence>
<dbReference type="InterPro" id="IPR032828">
    <property type="entry name" value="PolyA_RNA-bd"/>
</dbReference>
<dbReference type="PANTHER" id="PTHR43051:SF1">
    <property type="entry name" value="POLYNUCLEOTIDE ADENYLYLTRANSFERASE FAMILY PROTEIN"/>
    <property type="match status" value="1"/>
</dbReference>
<accession>A0A381PLD6</accession>
<dbReference type="GO" id="GO:0006396">
    <property type="term" value="P:RNA processing"/>
    <property type="evidence" value="ECO:0007669"/>
    <property type="project" value="InterPro"/>
</dbReference>